<dbReference type="Pfam" id="PF03107">
    <property type="entry name" value="C1_2"/>
    <property type="match status" value="2"/>
</dbReference>
<dbReference type="EMBL" id="AWUE01019124">
    <property type="protein sequence ID" value="OMO75981.1"/>
    <property type="molecule type" value="Genomic_DNA"/>
</dbReference>
<dbReference type="Proteomes" id="UP000187203">
    <property type="component" value="Unassembled WGS sequence"/>
</dbReference>
<reference evidence="4" key="1">
    <citation type="submission" date="2013-09" db="EMBL/GenBank/DDBJ databases">
        <title>Corchorus olitorius genome sequencing.</title>
        <authorList>
            <person name="Alam M."/>
            <person name="Haque M.S."/>
            <person name="Islam M.S."/>
            <person name="Emdad E.M."/>
            <person name="Islam M.M."/>
            <person name="Ahmed B."/>
            <person name="Halim A."/>
            <person name="Hossen Q.M.M."/>
            <person name="Hossain M.Z."/>
            <person name="Ahmed R."/>
            <person name="Khan M.M."/>
            <person name="Islam R."/>
            <person name="Rashid M.M."/>
            <person name="Khan S.A."/>
            <person name="Rahman M.S."/>
            <person name="Alam M."/>
            <person name="Yahiya A.S."/>
            <person name="Khan M.S."/>
            <person name="Azam M.S."/>
            <person name="Haque T."/>
            <person name="Lashkar M.Z.H."/>
            <person name="Akhand A.I."/>
            <person name="Morshed G."/>
            <person name="Roy S."/>
            <person name="Uddin K.S."/>
            <person name="Rabeya T."/>
            <person name="Hossain A.S."/>
            <person name="Chowdhury A."/>
            <person name="Snigdha A.R."/>
            <person name="Mortoza M.S."/>
            <person name="Matin S.A."/>
            <person name="Hoque S.M.E."/>
            <person name="Islam M.K."/>
            <person name="Roy D.K."/>
            <person name="Haider R."/>
            <person name="Moosa M.M."/>
            <person name="Elias S.M."/>
            <person name="Hasan A.M."/>
            <person name="Jahan S."/>
            <person name="Shafiuddin M."/>
            <person name="Mahmood N."/>
            <person name="Shommy N.S."/>
        </authorList>
    </citation>
    <scope>NUCLEOTIDE SEQUENCE [LARGE SCALE GENOMIC DNA]</scope>
    <source>
        <strain evidence="4">cv. O-4</strain>
    </source>
</reference>
<name>A0A1R3I0G1_9ROSI</name>
<gene>
    <name evidence="3" type="ORF">COLO4_25764</name>
</gene>
<protein>
    <submittedName>
        <fullName evidence="3">C1-like protein</fullName>
    </submittedName>
</protein>
<dbReference type="AlphaFoldDB" id="A0A1R3I0G1"/>
<dbReference type="InterPro" id="IPR004146">
    <property type="entry name" value="DC1"/>
</dbReference>
<evidence type="ECO:0000313" key="4">
    <source>
        <dbReference type="Proteomes" id="UP000187203"/>
    </source>
</evidence>
<feature type="domain" description="DC1" evidence="2">
    <location>
        <begin position="152"/>
        <end position="195"/>
    </location>
</feature>
<dbReference type="PANTHER" id="PTHR46288">
    <property type="entry name" value="PHORBOL-ESTER/DAG-TYPE DOMAIN-CONTAINING PROTEIN"/>
    <property type="match status" value="1"/>
</dbReference>
<dbReference type="STRING" id="93759.A0A1R3I0G1"/>
<evidence type="ECO:0000259" key="2">
    <source>
        <dbReference type="Pfam" id="PF03107"/>
    </source>
</evidence>
<dbReference type="PANTHER" id="PTHR46288:SF80">
    <property type="entry name" value="CYSTEINE_HISTIDINE-RICH C1 DOMAIN FAMILY PROTEIN"/>
    <property type="match status" value="1"/>
</dbReference>
<keyword evidence="4" id="KW-1185">Reference proteome</keyword>
<keyword evidence="1" id="KW-0677">Repeat</keyword>
<dbReference type="SUPFAM" id="SSF57889">
    <property type="entry name" value="Cysteine-rich domain"/>
    <property type="match status" value="2"/>
</dbReference>
<organism evidence="3 4">
    <name type="scientific">Corchorus olitorius</name>
    <dbReference type="NCBI Taxonomy" id="93759"/>
    <lineage>
        <taxon>Eukaryota</taxon>
        <taxon>Viridiplantae</taxon>
        <taxon>Streptophyta</taxon>
        <taxon>Embryophyta</taxon>
        <taxon>Tracheophyta</taxon>
        <taxon>Spermatophyta</taxon>
        <taxon>Magnoliopsida</taxon>
        <taxon>eudicotyledons</taxon>
        <taxon>Gunneridae</taxon>
        <taxon>Pentapetalae</taxon>
        <taxon>rosids</taxon>
        <taxon>malvids</taxon>
        <taxon>Malvales</taxon>
        <taxon>Malvaceae</taxon>
        <taxon>Grewioideae</taxon>
        <taxon>Apeibeae</taxon>
        <taxon>Corchorus</taxon>
    </lineage>
</organism>
<proteinExistence type="predicted"/>
<comment type="caution">
    <text evidence="3">The sequence shown here is derived from an EMBL/GenBank/DDBJ whole genome shotgun (WGS) entry which is preliminary data.</text>
</comment>
<evidence type="ECO:0000256" key="1">
    <source>
        <dbReference type="ARBA" id="ARBA00022737"/>
    </source>
</evidence>
<dbReference type="InterPro" id="IPR046349">
    <property type="entry name" value="C1-like_sf"/>
</dbReference>
<accession>A0A1R3I0G1</accession>
<sequence>MKKRSRVLIARVAARRCRVQALVAWLAGFTLTRRVPRLFLSSYMYEGFGFGVCDLCNRDCEYFVYHCSCGLNFHIQCGLFSFNIAEKKIGELQIPNIDLLLSTETLSEKLKEAQCFACWKPLLDSAYLSLDSGFHLHKKCLELPLEINHLFHRQHSLSLQFNSECLPCQICQETQYRGFVYSCSSCKFVLEIACVGLPTKINHLCHRQHPLNLQLTPKSLPCQICQETLDLRFLYCCSIYTFAIHTACVSPTPTIKGEIHEHPFTLLACSGDKAHSLVMHVELREIFFLIVVVHVALRSMKNAFHFHAPLELDDIVITHSPIPSSLDNMSSQLGNANFVPRK</sequence>
<dbReference type="OrthoDB" id="1036688at2759"/>
<feature type="domain" description="DC1" evidence="2">
    <location>
        <begin position="205"/>
        <end position="249"/>
    </location>
</feature>
<evidence type="ECO:0000313" key="3">
    <source>
        <dbReference type="EMBL" id="OMO75981.1"/>
    </source>
</evidence>